<dbReference type="PANTHER" id="PTHR30175:SF1">
    <property type="entry name" value="PTS SYSTEM ARBUTIN-, CELLOBIOSE-, AND SALICIN-SPECIFIC EIIBC COMPONENT-RELATED"/>
    <property type="match status" value="1"/>
</dbReference>
<organism evidence="8 9">
    <name type="scientific">Cellulomonas denverensis</name>
    <dbReference type="NCBI Taxonomy" id="264297"/>
    <lineage>
        <taxon>Bacteria</taxon>
        <taxon>Bacillati</taxon>
        <taxon>Actinomycetota</taxon>
        <taxon>Actinomycetes</taxon>
        <taxon>Micrococcales</taxon>
        <taxon>Cellulomonadaceae</taxon>
        <taxon>Cellulomonas</taxon>
    </lineage>
</organism>
<dbReference type="GO" id="GO:0016301">
    <property type="term" value="F:kinase activity"/>
    <property type="evidence" value="ECO:0007669"/>
    <property type="project" value="UniProtKB-KW"/>
</dbReference>
<comment type="caution">
    <text evidence="8">The sequence shown here is derived from an EMBL/GenBank/DDBJ whole genome shotgun (WGS) entry which is preliminary data.</text>
</comment>
<reference evidence="8 9" key="1">
    <citation type="submission" date="2020-04" db="EMBL/GenBank/DDBJ databases">
        <title>MicrobeNet Type strains.</title>
        <authorList>
            <person name="Nicholson A.C."/>
        </authorList>
    </citation>
    <scope>NUCLEOTIDE SEQUENCE [LARGE SCALE GENOMIC DNA]</scope>
    <source>
        <strain evidence="8 9">ATCC BAA-788</strain>
    </source>
</reference>
<keyword evidence="3" id="KW-0808">Transferase</keyword>
<keyword evidence="9" id="KW-1185">Reference proteome</keyword>
<evidence type="ECO:0000259" key="7">
    <source>
        <dbReference type="PROSITE" id="PS51098"/>
    </source>
</evidence>
<evidence type="ECO:0000256" key="6">
    <source>
        <dbReference type="PROSITE-ProRule" id="PRU00421"/>
    </source>
</evidence>
<dbReference type="GO" id="GO:0008982">
    <property type="term" value="F:protein-N(PI)-phosphohistidine-sugar phosphotransferase activity"/>
    <property type="evidence" value="ECO:0007669"/>
    <property type="project" value="InterPro"/>
</dbReference>
<evidence type="ECO:0000256" key="1">
    <source>
        <dbReference type="ARBA" id="ARBA00022448"/>
    </source>
</evidence>
<evidence type="ECO:0000313" key="8">
    <source>
        <dbReference type="EMBL" id="NKY23282.1"/>
    </source>
</evidence>
<dbReference type="GO" id="GO:0009401">
    <property type="term" value="P:phosphoenolpyruvate-dependent sugar phosphotransferase system"/>
    <property type="evidence" value="ECO:0007669"/>
    <property type="project" value="UniProtKB-KW"/>
</dbReference>
<dbReference type="RefSeq" id="WP_168630416.1">
    <property type="nucleotide sequence ID" value="NZ_BONL01000018.1"/>
</dbReference>
<evidence type="ECO:0000256" key="4">
    <source>
        <dbReference type="ARBA" id="ARBA00022683"/>
    </source>
</evidence>
<dbReference type="Proteomes" id="UP000581206">
    <property type="component" value="Unassembled WGS sequence"/>
</dbReference>
<keyword evidence="4" id="KW-0598">Phosphotransferase system</keyword>
<gene>
    <name evidence="8" type="ORF">HGA03_11475</name>
</gene>
<keyword evidence="2" id="KW-0762">Sugar transport</keyword>
<evidence type="ECO:0000256" key="2">
    <source>
        <dbReference type="ARBA" id="ARBA00022597"/>
    </source>
</evidence>
<dbReference type="InterPro" id="IPR001996">
    <property type="entry name" value="PTS_IIB_1"/>
</dbReference>
<dbReference type="InterPro" id="IPR036878">
    <property type="entry name" value="Glu_permease_IIB"/>
</dbReference>
<name>A0A7X6KW13_9CELL</name>
<keyword evidence="5" id="KW-0418">Kinase</keyword>
<sequence length="82" mass="8842">MTDDRQLAETVLALVGGPENVSDVTACWSRLRLVLRDDTLHDDPALTALDEVAMVLTQGGQFQVVLGARAIPVSKQVRALLT</sequence>
<dbReference type="AlphaFoldDB" id="A0A7X6KW13"/>
<dbReference type="InterPro" id="IPR018113">
    <property type="entry name" value="PTrfase_EIIB_Cys"/>
</dbReference>
<dbReference type="Pfam" id="PF00367">
    <property type="entry name" value="PTS_EIIB"/>
    <property type="match status" value="1"/>
</dbReference>
<accession>A0A7X6KW13</accession>
<evidence type="ECO:0000313" key="9">
    <source>
        <dbReference type="Proteomes" id="UP000581206"/>
    </source>
</evidence>
<dbReference type="PANTHER" id="PTHR30175">
    <property type="entry name" value="PHOSPHOTRANSFERASE SYSTEM TRANSPORT PROTEIN"/>
    <property type="match status" value="1"/>
</dbReference>
<evidence type="ECO:0000256" key="5">
    <source>
        <dbReference type="ARBA" id="ARBA00022777"/>
    </source>
</evidence>
<dbReference type="CDD" id="cd00212">
    <property type="entry name" value="PTS_IIB_glc"/>
    <property type="match status" value="1"/>
</dbReference>
<feature type="domain" description="PTS EIIB type-1" evidence="7">
    <location>
        <begin position="5"/>
        <end position="82"/>
    </location>
</feature>
<dbReference type="PROSITE" id="PS51098">
    <property type="entry name" value="PTS_EIIB_TYPE_1"/>
    <property type="match status" value="1"/>
</dbReference>
<protein>
    <submittedName>
        <fullName evidence="8">PTS transporter subunit EIIB</fullName>
    </submittedName>
</protein>
<dbReference type="Gene3D" id="3.30.1360.60">
    <property type="entry name" value="Glucose permease domain IIB"/>
    <property type="match status" value="1"/>
</dbReference>
<keyword evidence="1" id="KW-0813">Transport</keyword>
<dbReference type="EMBL" id="JAAXOX010000005">
    <property type="protein sequence ID" value="NKY23282.1"/>
    <property type="molecule type" value="Genomic_DNA"/>
</dbReference>
<dbReference type="SUPFAM" id="SSF55604">
    <property type="entry name" value="Glucose permease domain IIB"/>
    <property type="match status" value="1"/>
</dbReference>
<proteinExistence type="predicted"/>
<evidence type="ECO:0000256" key="3">
    <source>
        <dbReference type="ARBA" id="ARBA00022679"/>
    </source>
</evidence>
<feature type="active site" description="Phosphocysteine intermediate; for EIIB activity" evidence="6">
    <location>
        <position position="27"/>
    </location>
</feature>
<dbReference type="InterPro" id="IPR050558">
    <property type="entry name" value="PTS_Sugar-Specific_Components"/>
</dbReference>